<evidence type="ECO:0000313" key="1">
    <source>
        <dbReference type="EMBL" id="MCA0133889.1"/>
    </source>
</evidence>
<organism evidence="1 2">
    <name type="scientific">Winogradskyella alexanderae</name>
    <dbReference type="NCBI Taxonomy" id="2877123"/>
    <lineage>
        <taxon>Bacteria</taxon>
        <taxon>Pseudomonadati</taxon>
        <taxon>Bacteroidota</taxon>
        <taxon>Flavobacteriia</taxon>
        <taxon>Flavobacteriales</taxon>
        <taxon>Flavobacteriaceae</taxon>
        <taxon>Winogradskyella</taxon>
    </lineage>
</organism>
<gene>
    <name evidence="1" type="ORF">LBU54_14930</name>
</gene>
<dbReference type="EMBL" id="JAIUJR010000018">
    <property type="protein sequence ID" value="MCA0133889.1"/>
    <property type="molecule type" value="Genomic_DNA"/>
</dbReference>
<keyword evidence="2" id="KW-1185">Reference proteome</keyword>
<dbReference type="Proteomes" id="UP001198901">
    <property type="component" value="Unassembled WGS sequence"/>
</dbReference>
<protein>
    <recommendedName>
        <fullName evidence="3">GLPGLI family protein</fullName>
    </recommendedName>
</protein>
<evidence type="ECO:0008006" key="3">
    <source>
        <dbReference type="Google" id="ProtNLM"/>
    </source>
</evidence>
<comment type="caution">
    <text evidence="1">The sequence shown here is derived from an EMBL/GenBank/DDBJ whole genome shotgun (WGS) entry which is preliminary data.</text>
</comment>
<proteinExistence type="predicted"/>
<reference evidence="2" key="1">
    <citation type="submission" date="2023-07" db="EMBL/GenBank/DDBJ databases">
        <authorList>
            <person name="Yue Y."/>
        </authorList>
    </citation>
    <scope>NUCLEOTIDE SEQUENCE [LARGE SCALE GENOMIC DNA]</scope>
    <source>
        <strain evidence="2">D23</strain>
    </source>
</reference>
<accession>A0ABS7XWQ2</accession>
<sequence length="225" mass="26861">MKIHLTLFLTLVLICNVTSQTRESYEKNIGKFIITVTDEVTQNYADIDESTTDSIWNKSNPKFNNSDIAVPKTPSVLVYKKKYKIHFLVKPKLFIQYKVDCNNNGEITDILKVDRKTLYGTNFNTLSFKLRENQLDFKRLSKNEFEIIEYFKNDKKTICGFECFKIKVKTKRRVIEMYVTENIELNYNPAFPNQHLLKKFYPLYVKEYLEKYPNDVYKEYIFELK</sequence>
<name>A0ABS7XWQ2_9FLAO</name>
<evidence type="ECO:0000313" key="2">
    <source>
        <dbReference type="Proteomes" id="UP001198901"/>
    </source>
</evidence>
<dbReference type="RefSeq" id="WP_224531875.1">
    <property type="nucleotide sequence ID" value="NZ_JAIUJR010000018.1"/>
</dbReference>